<protein>
    <recommendedName>
        <fullName evidence="4">Elp3/MiaA/NifB-like radical SAM core domain-containing protein</fullName>
    </recommendedName>
</protein>
<dbReference type="OrthoDB" id="15538at2157"/>
<dbReference type="InterPro" id="IPR006638">
    <property type="entry name" value="Elp3/MiaA/NifB-like_rSAM"/>
</dbReference>
<organism evidence="5 6">
    <name type="scientific">Methanocella arvoryzae (strain DSM 22066 / NBRC 105507 / MRE50)</name>
    <dbReference type="NCBI Taxonomy" id="351160"/>
    <lineage>
        <taxon>Archaea</taxon>
        <taxon>Methanobacteriati</taxon>
        <taxon>Methanobacteriota</taxon>
        <taxon>Stenosarchaea group</taxon>
        <taxon>Methanomicrobia</taxon>
        <taxon>Methanocellales</taxon>
        <taxon>Methanocellaceae</taxon>
        <taxon>Methanocella</taxon>
    </lineage>
</organism>
<dbReference type="InterPro" id="IPR007197">
    <property type="entry name" value="rSAM"/>
</dbReference>
<proteinExistence type="predicted"/>
<dbReference type="SMART" id="SM00729">
    <property type="entry name" value="Elp3"/>
    <property type="match status" value="1"/>
</dbReference>
<feature type="domain" description="Elp3/MiaA/NifB-like radical SAM core" evidence="4">
    <location>
        <begin position="20"/>
        <end position="241"/>
    </location>
</feature>
<evidence type="ECO:0000313" key="5">
    <source>
        <dbReference type="EMBL" id="CAJ38142.1"/>
    </source>
</evidence>
<dbReference type="AlphaFoldDB" id="Q0W0F1"/>
<keyword evidence="1" id="KW-0479">Metal-binding</keyword>
<evidence type="ECO:0000256" key="2">
    <source>
        <dbReference type="ARBA" id="ARBA00023004"/>
    </source>
</evidence>
<dbReference type="Proteomes" id="UP000000663">
    <property type="component" value="Chromosome"/>
</dbReference>
<keyword evidence="3" id="KW-0411">Iron-sulfur</keyword>
<gene>
    <name evidence="5" type="ORF">RRC439</name>
</gene>
<dbReference type="PATRIC" id="fig|351160.9.peg.130"/>
<dbReference type="EMBL" id="AM114193">
    <property type="protein sequence ID" value="CAJ38142.1"/>
    <property type="molecule type" value="Genomic_DNA"/>
</dbReference>
<dbReference type="Gene3D" id="3.80.30.30">
    <property type="match status" value="1"/>
</dbReference>
<dbReference type="InterPro" id="IPR040086">
    <property type="entry name" value="MJ0683-like"/>
</dbReference>
<evidence type="ECO:0000256" key="3">
    <source>
        <dbReference type="ARBA" id="ARBA00023014"/>
    </source>
</evidence>
<dbReference type="GO" id="GO:0051536">
    <property type="term" value="F:iron-sulfur cluster binding"/>
    <property type="evidence" value="ECO:0007669"/>
    <property type="project" value="UniProtKB-KW"/>
</dbReference>
<keyword evidence="2" id="KW-0408">Iron</keyword>
<dbReference type="GO" id="GO:0003824">
    <property type="term" value="F:catalytic activity"/>
    <property type="evidence" value="ECO:0007669"/>
    <property type="project" value="InterPro"/>
</dbReference>
<dbReference type="STRING" id="351160.RRC439"/>
<dbReference type="InterPro" id="IPR058240">
    <property type="entry name" value="rSAM_sf"/>
</dbReference>
<dbReference type="RefSeq" id="WP_012034450.1">
    <property type="nucleotide sequence ID" value="NC_009464.1"/>
</dbReference>
<dbReference type="GO" id="GO:0046872">
    <property type="term" value="F:metal ion binding"/>
    <property type="evidence" value="ECO:0007669"/>
    <property type="project" value="UniProtKB-KW"/>
</dbReference>
<name>Q0W0F1_METAR</name>
<dbReference type="eggNOG" id="arCOG01290">
    <property type="taxonomic scope" value="Archaea"/>
</dbReference>
<keyword evidence="6" id="KW-1185">Reference proteome</keyword>
<dbReference type="SFLD" id="SFLDG01084">
    <property type="entry name" value="Uncharacterised_Radical_SAM_Su"/>
    <property type="match status" value="1"/>
</dbReference>
<evidence type="ECO:0000256" key="1">
    <source>
        <dbReference type="ARBA" id="ARBA00022723"/>
    </source>
</evidence>
<dbReference type="PANTHER" id="PTHR43432">
    <property type="entry name" value="SLR0285 PROTEIN"/>
    <property type="match status" value="1"/>
</dbReference>
<evidence type="ECO:0000259" key="4">
    <source>
        <dbReference type="SMART" id="SM00729"/>
    </source>
</evidence>
<dbReference type="SFLD" id="SFLDS00029">
    <property type="entry name" value="Radical_SAM"/>
    <property type="match status" value="1"/>
</dbReference>
<dbReference type="PANTHER" id="PTHR43432:SF6">
    <property type="entry name" value="RADICAL SAM CORE DOMAIN-CONTAINING PROTEIN"/>
    <property type="match status" value="1"/>
</dbReference>
<dbReference type="SUPFAM" id="SSF102114">
    <property type="entry name" value="Radical SAM enzymes"/>
    <property type="match status" value="1"/>
</dbReference>
<dbReference type="KEGG" id="rci:RRC439"/>
<accession>Q0W0F1</accession>
<dbReference type="GeneID" id="5142732"/>
<dbReference type="CDD" id="cd01335">
    <property type="entry name" value="Radical_SAM"/>
    <property type="match status" value="1"/>
</dbReference>
<evidence type="ECO:0000313" key="6">
    <source>
        <dbReference type="Proteomes" id="UP000000663"/>
    </source>
</evidence>
<sequence>MKYEEINCKTALSKSSLPELDYSLNPYRGCEHACSYCYAPSTLHYSGKDSWGSFVQAKVNMPAILEKEARKFKPGTVGLSTVTDPYQPLEKKLRLTRSCLEVLLAKSFPVCIQTKSALVLRDLDLISEFRKKEVGFTITTLDDRISRIIEPGASVASERLEAMKKLSESGIATWAFIGPIIPGILTEDNVLELIREIKAAGSSRILIDPLRLKPGLDVAMDKPLKQLSELTGRACVIRPSEALWYEKLKGKIFGLCAGEKIDCEQGL</sequence>
<dbReference type="Pfam" id="PF04055">
    <property type="entry name" value="Radical_SAM"/>
    <property type="match status" value="1"/>
</dbReference>
<reference evidence="5 6" key="1">
    <citation type="journal article" date="2006" name="Science">
        <title>Genome of rice cluster I archaea -- the key methane producers in the rice rhizosphere.</title>
        <authorList>
            <person name="Erkel C."/>
            <person name="Kube M."/>
            <person name="Reinhardt R."/>
            <person name="Liesack W."/>
        </authorList>
    </citation>
    <scope>NUCLEOTIDE SEQUENCE [LARGE SCALE GENOMIC DNA]</scope>
    <source>
        <strain evidence="6">DSM 22066 / NBRC 105507 / MRE50</strain>
    </source>
</reference>